<evidence type="ECO:0000256" key="1">
    <source>
        <dbReference type="SAM" id="Coils"/>
    </source>
</evidence>
<keyword evidence="1" id="KW-0175">Coiled coil</keyword>
<dbReference type="Pfam" id="PF00069">
    <property type="entry name" value="Pkinase"/>
    <property type="match status" value="1"/>
</dbReference>
<keyword evidence="4" id="KW-1185">Reference proteome</keyword>
<accession>A0AA35WTI5</accession>
<feature type="coiled-coil region" evidence="1">
    <location>
        <begin position="390"/>
        <end position="434"/>
    </location>
</feature>
<sequence length="692" mass="76977">MQFALGTSSSAHRPVPGYLLLPRSRLPVLVMERLHTSLDDMLEQYPDIPLHVKLSILHDVTKGLVFLHTRNPVIVHRDLTARNVLLDAAMTAKIADLGNSRITNLRPGQLAGTMTMGIPGTLVYMPPEASTDHYGPPLDMFSFGHLCLFTATQVFPGDLLPSTYTDPRKNKVKARTELERRESYMSPLEATLGKTHGLVSLVKGCLENDPRRRPTASQALDRMRDMMAGLRPPFLHMNRFQLEKTLTDKSAEAEAQAREIADNRRRLQHLNQGIEELRSKKAELEKEVEVTARKKAELQAVTELKAVEMKDLKKNFEQLKLEKSGMEEACQGMDEVVKIKEENSKATRQLLEAKSQQLLQLESALGDKYRELASVRERCTSLLTQNQKLMVTEQEQKRQLSEQKSALAEKTQHLEEKDHQLSSLQGKCSSLETQVYASQTQLLVTQSENQTLKTQERVNADILSLKEAEIAAITKEMKGKNKLLQSNMKVAELLPGVLKCNLPLKWKTTTEMLMGPMIAQAVVIGEKVYIGGGNMSVKKVRGSGEGMVGGSTDREEKVRAHCSILEYSMTGEGPQWRTIVAPTVFFAMAAVDNQLIVAGGADPDTKSVSDQVSILGSDDNTIIWAQPFPAMPTARYAPSAIGYKRWLAVVRGSVTPDHENPLDVVEELDTSSKQWYKASPLPSPTIRPSLAI</sequence>
<feature type="domain" description="Protein kinase" evidence="2">
    <location>
        <begin position="1"/>
        <end position="235"/>
    </location>
</feature>
<dbReference type="GO" id="GO:0004674">
    <property type="term" value="F:protein serine/threonine kinase activity"/>
    <property type="evidence" value="ECO:0007669"/>
    <property type="project" value="TreeGrafter"/>
</dbReference>
<comment type="caution">
    <text evidence="3">The sequence shown here is derived from an EMBL/GenBank/DDBJ whole genome shotgun (WGS) entry which is preliminary data.</text>
</comment>
<dbReference type="Proteomes" id="UP001174909">
    <property type="component" value="Unassembled WGS sequence"/>
</dbReference>
<dbReference type="AlphaFoldDB" id="A0AA35WTI5"/>
<evidence type="ECO:0000313" key="4">
    <source>
        <dbReference type="Proteomes" id="UP001174909"/>
    </source>
</evidence>
<dbReference type="Gene3D" id="2.120.10.80">
    <property type="entry name" value="Kelch-type beta propeller"/>
    <property type="match status" value="1"/>
</dbReference>
<gene>
    <name evidence="3" type="ORF">GBAR_LOCUS18765</name>
</gene>
<evidence type="ECO:0000313" key="3">
    <source>
        <dbReference type="EMBL" id="CAI8033263.1"/>
    </source>
</evidence>
<dbReference type="SUPFAM" id="SSF117281">
    <property type="entry name" value="Kelch motif"/>
    <property type="match status" value="1"/>
</dbReference>
<keyword evidence="3" id="KW-0808">Transferase</keyword>
<feature type="coiled-coil region" evidence="1">
    <location>
        <begin position="250"/>
        <end position="356"/>
    </location>
</feature>
<keyword evidence="3" id="KW-0418">Kinase</keyword>
<evidence type="ECO:0000259" key="2">
    <source>
        <dbReference type="PROSITE" id="PS50011"/>
    </source>
</evidence>
<dbReference type="InterPro" id="IPR051681">
    <property type="entry name" value="Ser/Thr_Kinases-Pseudokinases"/>
</dbReference>
<dbReference type="EMBL" id="CASHTH010002651">
    <property type="protein sequence ID" value="CAI8033263.1"/>
    <property type="molecule type" value="Genomic_DNA"/>
</dbReference>
<dbReference type="InterPro" id="IPR008266">
    <property type="entry name" value="Tyr_kinase_AS"/>
</dbReference>
<dbReference type="PROSITE" id="PS50011">
    <property type="entry name" value="PROTEIN_KINASE_DOM"/>
    <property type="match status" value="1"/>
</dbReference>
<reference evidence="3" key="1">
    <citation type="submission" date="2023-03" db="EMBL/GenBank/DDBJ databases">
        <authorList>
            <person name="Steffen K."/>
            <person name="Cardenas P."/>
        </authorList>
    </citation>
    <scope>NUCLEOTIDE SEQUENCE</scope>
</reference>
<dbReference type="Gene3D" id="1.10.510.10">
    <property type="entry name" value="Transferase(Phosphotransferase) domain 1"/>
    <property type="match status" value="1"/>
</dbReference>
<feature type="non-terminal residue" evidence="3">
    <location>
        <position position="692"/>
    </location>
</feature>
<dbReference type="InterPro" id="IPR015915">
    <property type="entry name" value="Kelch-typ_b-propeller"/>
</dbReference>
<dbReference type="PROSITE" id="PS00109">
    <property type="entry name" value="PROTEIN_KINASE_TYR"/>
    <property type="match status" value="1"/>
</dbReference>
<organism evidence="3 4">
    <name type="scientific">Geodia barretti</name>
    <name type="common">Barrett's horny sponge</name>
    <dbReference type="NCBI Taxonomy" id="519541"/>
    <lineage>
        <taxon>Eukaryota</taxon>
        <taxon>Metazoa</taxon>
        <taxon>Porifera</taxon>
        <taxon>Demospongiae</taxon>
        <taxon>Heteroscleromorpha</taxon>
        <taxon>Tetractinellida</taxon>
        <taxon>Astrophorina</taxon>
        <taxon>Geodiidae</taxon>
        <taxon>Geodia</taxon>
    </lineage>
</organism>
<dbReference type="InterPro" id="IPR000719">
    <property type="entry name" value="Prot_kinase_dom"/>
</dbReference>
<name>A0AA35WTI5_GEOBA</name>
<dbReference type="GO" id="GO:0005524">
    <property type="term" value="F:ATP binding"/>
    <property type="evidence" value="ECO:0007669"/>
    <property type="project" value="InterPro"/>
</dbReference>
<dbReference type="InterPro" id="IPR011009">
    <property type="entry name" value="Kinase-like_dom_sf"/>
</dbReference>
<dbReference type="PANTHER" id="PTHR44329">
    <property type="entry name" value="SERINE/THREONINE-PROTEIN KINASE TNNI3K-RELATED"/>
    <property type="match status" value="1"/>
</dbReference>
<protein>
    <submittedName>
        <fullName evidence="3">Serine/threonine-protein kinase CTR1</fullName>
    </submittedName>
</protein>
<proteinExistence type="predicted"/>
<dbReference type="SUPFAM" id="SSF56112">
    <property type="entry name" value="Protein kinase-like (PK-like)"/>
    <property type="match status" value="1"/>
</dbReference>